<evidence type="ECO:0000313" key="3">
    <source>
        <dbReference type="EMBL" id="KAG2444671.1"/>
    </source>
</evidence>
<comment type="caution">
    <text evidence="3">The sequence shown here is derived from an EMBL/GenBank/DDBJ whole genome shotgun (WGS) entry which is preliminary data.</text>
</comment>
<organism evidence="3 4">
    <name type="scientific">Chlamydomonas incerta</name>
    <dbReference type="NCBI Taxonomy" id="51695"/>
    <lineage>
        <taxon>Eukaryota</taxon>
        <taxon>Viridiplantae</taxon>
        <taxon>Chlorophyta</taxon>
        <taxon>core chlorophytes</taxon>
        <taxon>Chlorophyceae</taxon>
        <taxon>CS clade</taxon>
        <taxon>Chlamydomonadales</taxon>
        <taxon>Chlamydomonadaceae</taxon>
        <taxon>Chlamydomonas</taxon>
    </lineage>
</organism>
<evidence type="ECO:0000256" key="2">
    <source>
        <dbReference type="SAM" id="MobiDB-lite"/>
    </source>
</evidence>
<gene>
    <name evidence="3" type="ORF">HXX76_001415</name>
</gene>
<feature type="region of interest" description="Disordered" evidence="2">
    <location>
        <begin position="555"/>
        <end position="613"/>
    </location>
</feature>
<reference evidence="3" key="1">
    <citation type="journal article" date="2020" name="bioRxiv">
        <title>Comparative genomics of Chlamydomonas.</title>
        <authorList>
            <person name="Craig R.J."/>
            <person name="Hasan A.R."/>
            <person name="Ness R.W."/>
            <person name="Keightley P.D."/>
        </authorList>
    </citation>
    <scope>NUCLEOTIDE SEQUENCE</scope>
    <source>
        <strain evidence="3">SAG 7.73</strain>
    </source>
</reference>
<name>A0A835WC43_CHLIN</name>
<feature type="compositionally biased region" description="Low complexity" evidence="2">
    <location>
        <begin position="565"/>
        <end position="610"/>
    </location>
</feature>
<dbReference type="OrthoDB" id="548356at2759"/>
<proteinExistence type="predicted"/>
<accession>A0A835WC43</accession>
<dbReference type="AlphaFoldDB" id="A0A835WC43"/>
<evidence type="ECO:0000256" key="1">
    <source>
        <dbReference type="SAM" id="Coils"/>
    </source>
</evidence>
<dbReference type="Proteomes" id="UP000650467">
    <property type="component" value="Unassembled WGS sequence"/>
</dbReference>
<feature type="coiled-coil region" evidence="1">
    <location>
        <begin position="89"/>
        <end position="204"/>
    </location>
</feature>
<feature type="region of interest" description="Disordered" evidence="2">
    <location>
        <begin position="364"/>
        <end position="405"/>
    </location>
</feature>
<evidence type="ECO:0000313" key="4">
    <source>
        <dbReference type="Proteomes" id="UP000650467"/>
    </source>
</evidence>
<sequence length="645" mass="65429">MSPSVSWGPMPGGRNVNAFNVFRKDDAVVRALQGSQVALHEYRMAYDNLLQVATADRDDWSKQKLAFQDDLRALAIRNSEAERLFKEQLTSLQDALIRVEQAYAALDAESREKEARSEASIAELMDRALELQDAIDQLQAERLALLQHVAGLQADAALKDAAVARVAELEGAIAALRERAKYLVADLQREKDAAEARIVELAGDLSLTRQQLAEQAAARAASEDAALRLALERQRLAAALELERLINEPLRHTHYATTTTLAHVMRSTAAPTVQQRSGAPAQVHTAASPQYWAAGTSPDLLTVPRPGSAPPSATKRTAGMTAAAVGGGGVSPRPQLDTVSISRPDMSAALTGKDLTRLGRAWGTTTATAGHPHPAYPENVYSHLTPPPPGPPRRNGTAASTAAAAGLATAAPGTAASRTRATTAAAAPGYSPFYGSLAAAGPATAAAAATAATSRPPAYGTTYPAVAAAPTAAAPTAGPASAYGSYAPTAAAVSASAAAAAAAASGSAGIVPRYLTDMPRSPGPPDSASVWLTTGAWASPTAGRPNFLAAALATPAASPAPSPSPAAGASRSGTSARASPAQPSGSPAARTAAGTGAASRGGVSGGSAPAAPHPIVALRAGRPAMRSAIKAESKEGSGASTMVYG</sequence>
<keyword evidence="4" id="KW-1185">Reference proteome</keyword>
<protein>
    <submittedName>
        <fullName evidence="3">Uncharacterized protein</fullName>
    </submittedName>
</protein>
<feature type="compositionally biased region" description="Low complexity" evidence="2">
    <location>
        <begin position="396"/>
        <end position="405"/>
    </location>
</feature>
<dbReference type="EMBL" id="JAEHOC010000002">
    <property type="protein sequence ID" value="KAG2444671.1"/>
    <property type="molecule type" value="Genomic_DNA"/>
</dbReference>
<keyword evidence="1" id="KW-0175">Coiled coil</keyword>